<keyword evidence="4 5" id="KW-0472">Membrane</keyword>
<dbReference type="PANTHER" id="PTHR43731:SF26">
    <property type="entry name" value="RHOMBOID-LIKE PROTEIN 10, CHLOROPLASTIC"/>
    <property type="match status" value="1"/>
</dbReference>
<protein>
    <submittedName>
        <fullName evidence="7">Rhomboid family intramembrane serine protease</fullName>
    </submittedName>
</protein>
<dbReference type="GO" id="GO:0016020">
    <property type="term" value="C:membrane"/>
    <property type="evidence" value="ECO:0007669"/>
    <property type="project" value="UniProtKB-SubCell"/>
</dbReference>
<keyword evidence="3 5" id="KW-1133">Transmembrane helix</keyword>
<dbReference type="SUPFAM" id="SSF57845">
    <property type="entry name" value="B-box zinc-binding domain"/>
    <property type="match status" value="1"/>
</dbReference>
<dbReference type="GO" id="GO:0006508">
    <property type="term" value="P:proteolysis"/>
    <property type="evidence" value="ECO:0007669"/>
    <property type="project" value="UniProtKB-KW"/>
</dbReference>
<evidence type="ECO:0000256" key="5">
    <source>
        <dbReference type="SAM" id="Phobius"/>
    </source>
</evidence>
<keyword evidence="7" id="KW-0378">Hydrolase</keyword>
<feature type="transmembrane region" description="Helical" evidence="5">
    <location>
        <begin position="78"/>
        <end position="102"/>
    </location>
</feature>
<comment type="subcellular location">
    <subcellularLocation>
        <location evidence="1">Membrane</location>
        <topology evidence="1">Multi-pass membrane protein</topology>
    </subcellularLocation>
</comment>
<feature type="transmembrane region" description="Helical" evidence="5">
    <location>
        <begin position="234"/>
        <end position="256"/>
    </location>
</feature>
<organism evidence="7 8">
    <name type="scientific">Auraticoccus cholistanensis</name>
    <dbReference type="NCBI Taxonomy" id="2656650"/>
    <lineage>
        <taxon>Bacteria</taxon>
        <taxon>Bacillati</taxon>
        <taxon>Actinomycetota</taxon>
        <taxon>Actinomycetes</taxon>
        <taxon>Propionibacteriales</taxon>
        <taxon>Propionibacteriaceae</taxon>
        <taxon>Auraticoccus</taxon>
    </lineage>
</organism>
<dbReference type="PANTHER" id="PTHR43731">
    <property type="entry name" value="RHOMBOID PROTEASE"/>
    <property type="match status" value="1"/>
</dbReference>
<dbReference type="InterPro" id="IPR022764">
    <property type="entry name" value="Peptidase_S54_rhomboid_dom"/>
</dbReference>
<feature type="transmembrane region" description="Helical" evidence="5">
    <location>
        <begin position="182"/>
        <end position="200"/>
    </location>
</feature>
<evidence type="ECO:0000313" key="7">
    <source>
        <dbReference type="EMBL" id="MVA77350.1"/>
    </source>
</evidence>
<evidence type="ECO:0000313" key="8">
    <source>
        <dbReference type="Proteomes" id="UP000435304"/>
    </source>
</evidence>
<feature type="transmembrane region" description="Helical" evidence="5">
    <location>
        <begin position="122"/>
        <end position="146"/>
    </location>
</feature>
<dbReference type="InterPro" id="IPR050925">
    <property type="entry name" value="Rhomboid_protease_S54"/>
</dbReference>
<dbReference type="Pfam" id="PF01694">
    <property type="entry name" value="Rhomboid"/>
    <property type="match status" value="1"/>
</dbReference>
<dbReference type="InterPro" id="IPR035952">
    <property type="entry name" value="Rhomboid-like_sf"/>
</dbReference>
<feature type="transmembrane region" description="Helical" evidence="5">
    <location>
        <begin position="212"/>
        <end position="228"/>
    </location>
</feature>
<dbReference type="Gene3D" id="1.20.1540.10">
    <property type="entry name" value="Rhomboid-like"/>
    <property type="match status" value="1"/>
</dbReference>
<dbReference type="Proteomes" id="UP000435304">
    <property type="component" value="Unassembled WGS sequence"/>
</dbReference>
<evidence type="ECO:0000256" key="3">
    <source>
        <dbReference type="ARBA" id="ARBA00022989"/>
    </source>
</evidence>
<evidence type="ECO:0000256" key="1">
    <source>
        <dbReference type="ARBA" id="ARBA00004141"/>
    </source>
</evidence>
<gene>
    <name evidence="7" type="ORF">GC722_15165</name>
</gene>
<comment type="caution">
    <text evidence="7">The sequence shown here is derived from an EMBL/GenBank/DDBJ whole genome shotgun (WGS) entry which is preliminary data.</text>
</comment>
<dbReference type="EMBL" id="WPCU01000010">
    <property type="protein sequence ID" value="MVA77350.1"/>
    <property type="molecule type" value="Genomic_DNA"/>
</dbReference>
<keyword evidence="7" id="KW-0645">Protease</keyword>
<feature type="domain" description="Peptidase S54 rhomboid" evidence="6">
    <location>
        <begin position="117"/>
        <end position="249"/>
    </location>
</feature>
<feature type="transmembrane region" description="Helical" evidence="5">
    <location>
        <begin position="158"/>
        <end position="176"/>
    </location>
</feature>
<name>A0A6A9V1K5_9ACTN</name>
<accession>A0A6A9V1K5</accession>
<reference evidence="7 8" key="1">
    <citation type="submission" date="2019-12" db="EMBL/GenBank/DDBJ databases">
        <title>Auraticoccus cholistani sp. nov., an actinomycete isolated from soil of Cholistan desert.</title>
        <authorList>
            <person name="Cheema M.T."/>
        </authorList>
    </citation>
    <scope>NUCLEOTIDE SEQUENCE [LARGE SCALE GENOMIC DNA]</scope>
    <source>
        <strain evidence="7 8">F435</strain>
    </source>
</reference>
<evidence type="ECO:0000256" key="2">
    <source>
        <dbReference type="ARBA" id="ARBA00022692"/>
    </source>
</evidence>
<dbReference type="SUPFAM" id="SSF144091">
    <property type="entry name" value="Rhomboid-like"/>
    <property type="match status" value="1"/>
</dbReference>
<evidence type="ECO:0000259" key="6">
    <source>
        <dbReference type="Pfam" id="PF01694"/>
    </source>
</evidence>
<proteinExistence type="predicted"/>
<keyword evidence="2 5" id="KW-0812">Transmembrane</keyword>
<dbReference type="RefSeq" id="WP_156611523.1">
    <property type="nucleotide sequence ID" value="NZ_WPCU01000010.1"/>
</dbReference>
<dbReference type="AlphaFoldDB" id="A0A6A9V1K5"/>
<sequence>MSQPGPAAAPEPTFRPCYRHPDRATGIGCQRCGRPICGECMVEASVGFQCPQCGRRDPGARTARTRTGAPLGLGSGPLAAYSAAAVLVGIKVVVGLADLFSGVESLLVSVNALVARGEVWRLVTHSFTSGSLLHLVINALFLFLICRSIEAEVGRWRIIATYLLSGFGSACVLFALGPAYAGLGGGFTAVLGLLAMNAVLKVRRGEDVRPELIFLAILVAFNLLLGGISGPGAVAGQLLGILGGAAFGAGTGVVLSRGPREGRTRRQVLGLLGLTLVGALLVAGRMGAGAL</sequence>
<keyword evidence="8" id="KW-1185">Reference proteome</keyword>
<evidence type="ECO:0000256" key="4">
    <source>
        <dbReference type="ARBA" id="ARBA00023136"/>
    </source>
</evidence>
<feature type="transmembrane region" description="Helical" evidence="5">
    <location>
        <begin position="268"/>
        <end position="288"/>
    </location>
</feature>
<dbReference type="GO" id="GO:0004252">
    <property type="term" value="F:serine-type endopeptidase activity"/>
    <property type="evidence" value="ECO:0007669"/>
    <property type="project" value="InterPro"/>
</dbReference>